<dbReference type="EMBL" id="WVTA01000002">
    <property type="protein sequence ID" value="KAK3215777.1"/>
    <property type="molecule type" value="Genomic_DNA"/>
</dbReference>
<name>A0AAN6M7G9_9PLEO</name>
<keyword evidence="3" id="KW-1185">Reference proteome</keyword>
<dbReference type="InterPro" id="IPR000182">
    <property type="entry name" value="GNAT_dom"/>
</dbReference>
<dbReference type="CDD" id="cd04301">
    <property type="entry name" value="NAT_SF"/>
    <property type="match status" value="1"/>
</dbReference>
<feature type="domain" description="N-acetyltransferase" evidence="1">
    <location>
        <begin position="160"/>
        <end position="226"/>
    </location>
</feature>
<dbReference type="Proteomes" id="UP001280581">
    <property type="component" value="Unassembled WGS sequence"/>
</dbReference>
<dbReference type="Gene3D" id="3.40.630.30">
    <property type="match status" value="1"/>
</dbReference>
<evidence type="ECO:0000313" key="2">
    <source>
        <dbReference type="EMBL" id="KAK3215777.1"/>
    </source>
</evidence>
<dbReference type="InterPro" id="IPR016181">
    <property type="entry name" value="Acyl_CoA_acyltransferase"/>
</dbReference>
<dbReference type="PANTHER" id="PTHR42791">
    <property type="entry name" value="GNAT FAMILY ACETYLTRANSFERASE"/>
    <property type="match status" value="1"/>
</dbReference>
<proteinExistence type="predicted"/>
<gene>
    <name evidence="2" type="ORF">GRF29_8g1018994</name>
</gene>
<dbReference type="GO" id="GO:0016747">
    <property type="term" value="F:acyltransferase activity, transferring groups other than amino-acyl groups"/>
    <property type="evidence" value="ECO:0007669"/>
    <property type="project" value="InterPro"/>
</dbReference>
<dbReference type="SUPFAM" id="SSF55729">
    <property type="entry name" value="Acyl-CoA N-acyltransferases (Nat)"/>
    <property type="match status" value="1"/>
</dbReference>
<protein>
    <recommendedName>
        <fullName evidence="1">N-acetyltransferase domain-containing protein</fullName>
    </recommendedName>
</protein>
<dbReference type="AlphaFoldDB" id="A0AAN6M7G9"/>
<reference evidence="2 3" key="1">
    <citation type="submission" date="2021-02" db="EMBL/GenBank/DDBJ databases">
        <title>Genome assembly of Pseudopithomyces chartarum.</title>
        <authorList>
            <person name="Jauregui R."/>
            <person name="Singh J."/>
            <person name="Voisey C."/>
        </authorList>
    </citation>
    <scope>NUCLEOTIDE SEQUENCE [LARGE SCALE GENOMIC DNA]</scope>
    <source>
        <strain evidence="2 3">AGR01</strain>
    </source>
</reference>
<comment type="caution">
    <text evidence="2">The sequence shown here is derived from an EMBL/GenBank/DDBJ whole genome shotgun (WGS) entry which is preliminary data.</text>
</comment>
<dbReference type="InterPro" id="IPR052523">
    <property type="entry name" value="Trichothecene_AcTrans"/>
</dbReference>
<accession>A0AAN6M7G9</accession>
<organism evidence="2 3">
    <name type="scientific">Pseudopithomyces chartarum</name>
    <dbReference type="NCBI Taxonomy" id="1892770"/>
    <lineage>
        <taxon>Eukaryota</taxon>
        <taxon>Fungi</taxon>
        <taxon>Dikarya</taxon>
        <taxon>Ascomycota</taxon>
        <taxon>Pezizomycotina</taxon>
        <taxon>Dothideomycetes</taxon>
        <taxon>Pleosporomycetidae</taxon>
        <taxon>Pleosporales</taxon>
        <taxon>Massarineae</taxon>
        <taxon>Didymosphaeriaceae</taxon>
        <taxon>Pseudopithomyces</taxon>
    </lineage>
</organism>
<dbReference type="PANTHER" id="PTHR42791:SF2">
    <property type="entry name" value="N-ACETYLTRANSFERASE DOMAIN-CONTAINING PROTEIN"/>
    <property type="match status" value="1"/>
</dbReference>
<sequence>MIATVLAHPHTGALPHSFVVEEPQSIILRHGTLSDLETILHIGLTAMPMDPQWNYRFPHRRAFPQDQRDATRRRYREFLEDERRYSVWIAEALGAGGLIPVAFAVWDISNLTGGASRAPKAPTLKTTQSVRRDAEPKRMQAWKQILQEAKAQYFQSEYGSRQIQLQILATHPKYQRLGAGSRLVNEGIQFAEASSKAISVFASPMGRRLYSKLGFKTITSITVQAGGETESVSVEAMVYEPEYRIHEQVKNEQARDRSRSGAPIWLSGTEAVRAPSHAAFPEWQSAML</sequence>
<dbReference type="Pfam" id="PF13673">
    <property type="entry name" value="Acetyltransf_10"/>
    <property type="match status" value="1"/>
</dbReference>
<evidence type="ECO:0000259" key="1">
    <source>
        <dbReference type="Pfam" id="PF13673"/>
    </source>
</evidence>
<evidence type="ECO:0000313" key="3">
    <source>
        <dbReference type="Proteomes" id="UP001280581"/>
    </source>
</evidence>